<sequence length="174" mass="19669">MKAVFKRIQDRDIIILKIFNQKIKCKALDVIMPILTYLGSFLFVTLFCLVAFLVKNEVVHKFSIRCIITLSFGAALTQLVKVSVNRLRPYITIENLYIKKIGIDRYSFPSGHTAVAFSLAIMTSLFFPKLVVLSILLGTCVGISRMYLGVHYPTDVIFGMIIGTISSFLVYNFI</sequence>
<dbReference type="InterPro" id="IPR036938">
    <property type="entry name" value="PAP2/HPO_sf"/>
</dbReference>
<dbReference type="AlphaFoldDB" id="A0A151B333"/>
<organism evidence="9 10">
    <name type="scientific">Clostridium tepidiprofundi DSM 19306</name>
    <dbReference type="NCBI Taxonomy" id="1121338"/>
    <lineage>
        <taxon>Bacteria</taxon>
        <taxon>Bacillati</taxon>
        <taxon>Bacillota</taxon>
        <taxon>Clostridia</taxon>
        <taxon>Eubacteriales</taxon>
        <taxon>Clostridiaceae</taxon>
        <taxon>Clostridium</taxon>
    </lineage>
</organism>
<dbReference type="InterPro" id="IPR000326">
    <property type="entry name" value="PAP2/HPO"/>
</dbReference>
<dbReference type="PATRIC" id="fig|1121338.3.peg.1721"/>
<comment type="subcellular location">
    <subcellularLocation>
        <location evidence="1">Cell membrane</location>
        <topology evidence="1">Multi-pass membrane protein</topology>
    </subcellularLocation>
</comment>
<dbReference type="EMBL" id="LTBA01000018">
    <property type="protein sequence ID" value="KYH34349.1"/>
    <property type="molecule type" value="Genomic_DNA"/>
</dbReference>
<keyword evidence="5 7" id="KW-1133">Transmembrane helix</keyword>
<dbReference type="SUPFAM" id="SSF48317">
    <property type="entry name" value="Acid phosphatase/Vanadium-dependent haloperoxidase"/>
    <property type="match status" value="1"/>
</dbReference>
<dbReference type="Gene3D" id="1.20.144.10">
    <property type="entry name" value="Phosphatidic acid phosphatase type 2/haloperoxidase"/>
    <property type="match status" value="1"/>
</dbReference>
<dbReference type="RefSeq" id="WP_066825284.1">
    <property type="nucleotide sequence ID" value="NZ_LTBA01000018.1"/>
</dbReference>
<feature type="transmembrane region" description="Helical" evidence="7">
    <location>
        <begin position="156"/>
        <end position="173"/>
    </location>
</feature>
<proteinExistence type="predicted"/>
<evidence type="ECO:0000313" key="10">
    <source>
        <dbReference type="Proteomes" id="UP000075531"/>
    </source>
</evidence>
<keyword evidence="3 7" id="KW-0812">Transmembrane</keyword>
<accession>A0A151B333</accession>
<keyword evidence="2" id="KW-1003">Cell membrane</keyword>
<dbReference type="Proteomes" id="UP000075531">
    <property type="component" value="Unassembled WGS sequence"/>
</dbReference>
<comment type="caution">
    <text evidence="9">The sequence shown here is derived from an EMBL/GenBank/DDBJ whole genome shotgun (WGS) entry which is preliminary data.</text>
</comment>
<evidence type="ECO:0000259" key="8">
    <source>
        <dbReference type="SMART" id="SM00014"/>
    </source>
</evidence>
<dbReference type="PANTHER" id="PTHR14969">
    <property type="entry name" value="SPHINGOSINE-1-PHOSPHATE PHOSPHOHYDROLASE"/>
    <property type="match status" value="1"/>
</dbReference>
<gene>
    <name evidence="9" type="primary">ybjG</name>
    <name evidence="9" type="ORF">CLTEP_16720</name>
</gene>
<dbReference type="Pfam" id="PF01569">
    <property type="entry name" value="PAP2"/>
    <property type="match status" value="1"/>
</dbReference>
<dbReference type="PANTHER" id="PTHR14969:SF62">
    <property type="entry name" value="DECAPRENYLPHOSPHORYL-5-PHOSPHORIBOSE PHOSPHATASE RV3807C-RELATED"/>
    <property type="match status" value="1"/>
</dbReference>
<evidence type="ECO:0000256" key="3">
    <source>
        <dbReference type="ARBA" id="ARBA00022692"/>
    </source>
</evidence>
<evidence type="ECO:0000256" key="5">
    <source>
        <dbReference type="ARBA" id="ARBA00022989"/>
    </source>
</evidence>
<dbReference type="CDD" id="cd01610">
    <property type="entry name" value="PAP2_like"/>
    <property type="match status" value="1"/>
</dbReference>
<evidence type="ECO:0000256" key="2">
    <source>
        <dbReference type="ARBA" id="ARBA00022475"/>
    </source>
</evidence>
<dbReference type="GO" id="GO:0050380">
    <property type="term" value="F:undecaprenyl-diphosphatase activity"/>
    <property type="evidence" value="ECO:0007669"/>
    <property type="project" value="UniProtKB-EC"/>
</dbReference>
<keyword evidence="10" id="KW-1185">Reference proteome</keyword>
<dbReference type="EC" id="3.6.1.27" evidence="9"/>
<protein>
    <submittedName>
        <fullName evidence="9">Putative undecaprenyl-diphosphatase YbjG</fullName>
        <ecNumber evidence="9">3.6.1.27</ecNumber>
    </submittedName>
</protein>
<dbReference type="STRING" id="1121338.CLTEP_16720"/>
<dbReference type="GO" id="GO:0005886">
    <property type="term" value="C:plasma membrane"/>
    <property type="evidence" value="ECO:0007669"/>
    <property type="project" value="UniProtKB-SubCell"/>
</dbReference>
<reference evidence="9 10" key="1">
    <citation type="submission" date="2016-02" db="EMBL/GenBank/DDBJ databases">
        <title>Genome sequence of Clostridium tepidiprofundi DSM 19306.</title>
        <authorList>
            <person name="Poehlein A."/>
            <person name="Daniel R."/>
        </authorList>
    </citation>
    <scope>NUCLEOTIDE SEQUENCE [LARGE SCALE GENOMIC DNA]</scope>
    <source>
        <strain evidence="9 10">DSM 19306</strain>
    </source>
</reference>
<keyword evidence="4 9" id="KW-0378">Hydrolase</keyword>
<dbReference type="SMART" id="SM00014">
    <property type="entry name" value="acidPPc"/>
    <property type="match status" value="1"/>
</dbReference>
<keyword evidence="6 7" id="KW-0472">Membrane</keyword>
<evidence type="ECO:0000313" key="9">
    <source>
        <dbReference type="EMBL" id="KYH34349.1"/>
    </source>
</evidence>
<evidence type="ECO:0000256" key="1">
    <source>
        <dbReference type="ARBA" id="ARBA00004651"/>
    </source>
</evidence>
<evidence type="ECO:0000256" key="7">
    <source>
        <dbReference type="SAM" id="Phobius"/>
    </source>
</evidence>
<name>A0A151B333_9CLOT</name>
<evidence type="ECO:0000256" key="6">
    <source>
        <dbReference type="ARBA" id="ARBA00023136"/>
    </source>
</evidence>
<feature type="transmembrane region" description="Helical" evidence="7">
    <location>
        <begin position="30"/>
        <end position="54"/>
    </location>
</feature>
<feature type="domain" description="Phosphatidic acid phosphatase type 2/haloperoxidase" evidence="8">
    <location>
        <begin position="63"/>
        <end position="171"/>
    </location>
</feature>
<evidence type="ECO:0000256" key="4">
    <source>
        <dbReference type="ARBA" id="ARBA00022801"/>
    </source>
</evidence>